<dbReference type="PROSITE" id="PS51677">
    <property type="entry name" value="NODB"/>
    <property type="match status" value="1"/>
</dbReference>
<dbReference type="SUPFAM" id="SSF88713">
    <property type="entry name" value="Glycoside hydrolase/deacetylase"/>
    <property type="match status" value="1"/>
</dbReference>
<dbReference type="CDD" id="cd10917">
    <property type="entry name" value="CE4_NodB_like_6s_7s"/>
    <property type="match status" value="1"/>
</dbReference>
<accession>A0A4D4MRB1</accession>
<dbReference type="Proteomes" id="UP000299211">
    <property type="component" value="Unassembled WGS sequence"/>
</dbReference>
<dbReference type="Gene3D" id="3.20.20.370">
    <property type="entry name" value="Glycoside hydrolase/deacetylase"/>
    <property type="match status" value="1"/>
</dbReference>
<evidence type="ECO:0000313" key="3">
    <source>
        <dbReference type="Proteomes" id="UP000299211"/>
    </source>
</evidence>
<proteinExistence type="predicted"/>
<dbReference type="GO" id="GO:0005975">
    <property type="term" value="P:carbohydrate metabolic process"/>
    <property type="evidence" value="ECO:0007669"/>
    <property type="project" value="InterPro"/>
</dbReference>
<evidence type="ECO:0000313" key="2">
    <source>
        <dbReference type="EMBL" id="GDY74700.1"/>
    </source>
</evidence>
<dbReference type="Pfam" id="PF01522">
    <property type="entry name" value="Polysacc_deac_1"/>
    <property type="match status" value="1"/>
</dbReference>
<gene>
    <name evidence="2" type="ORF">SAV31267_041850</name>
</gene>
<dbReference type="STRING" id="33903.AQJ43_22985"/>
<reference evidence="2 3" key="1">
    <citation type="submission" date="2019-04" db="EMBL/GenBank/DDBJ databases">
        <title>Draft genome sequences of Streptomyces avermitilis ATCC 31267.</title>
        <authorList>
            <person name="Komaki H."/>
            <person name="Tamura T."/>
            <person name="Hosoyama A."/>
        </authorList>
    </citation>
    <scope>NUCLEOTIDE SEQUENCE [LARGE SCALE GENOMIC DNA]</scope>
    <source>
        <strain evidence="2 3">ATCC 31267</strain>
    </source>
</reference>
<dbReference type="EMBL" id="BJHY01000001">
    <property type="protein sequence ID" value="GDY74700.1"/>
    <property type="molecule type" value="Genomic_DNA"/>
</dbReference>
<feature type="domain" description="NodB homology" evidence="1">
    <location>
        <begin position="9"/>
        <end position="190"/>
    </location>
</feature>
<dbReference type="InterPro" id="IPR011330">
    <property type="entry name" value="Glyco_hydro/deAcase_b/a-brl"/>
</dbReference>
<protein>
    <recommendedName>
        <fullName evidence="1">NodB homology domain-containing protein</fullName>
    </recommendedName>
</protein>
<organism evidence="2 3">
    <name type="scientific">Streptomyces avermitilis</name>
    <dbReference type="NCBI Taxonomy" id="33903"/>
    <lineage>
        <taxon>Bacteria</taxon>
        <taxon>Bacillati</taxon>
        <taxon>Actinomycetota</taxon>
        <taxon>Actinomycetes</taxon>
        <taxon>Kitasatosporales</taxon>
        <taxon>Streptomycetaceae</taxon>
        <taxon>Streptomyces</taxon>
    </lineage>
</organism>
<dbReference type="AlphaFoldDB" id="A0A4D4MRB1"/>
<evidence type="ECO:0000259" key="1">
    <source>
        <dbReference type="PROSITE" id="PS51677"/>
    </source>
</evidence>
<comment type="caution">
    <text evidence="2">The sequence shown here is derived from an EMBL/GenBank/DDBJ whole genome shotgun (WGS) entry which is preliminary data.</text>
</comment>
<name>A0A4D4MRB1_STRAX</name>
<dbReference type="InterPro" id="IPR002509">
    <property type="entry name" value="NODB_dom"/>
</dbReference>
<dbReference type="GO" id="GO:0016810">
    <property type="term" value="F:hydrolase activity, acting on carbon-nitrogen (but not peptide) bonds"/>
    <property type="evidence" value="ECO:0007669"/>
    <property type="project" value="InterPro"/>
</dbReference>
<sequence length="196" mass="21540">MDRVATHDKVVFLTYDVTYDGGYYGAEKDPRFTDMVRELRLPVSVFVTDSEVGPGYAHVARLRSVGATVQNGTLGATSLRGLPYAGQRAGICGGRDRLRARFGRRPYFLRPPAGAYDRTTLRAAADCGVTAVVLWRASMRADGLSYRGRAHRLHRGDIVLAHPGNPDGDSLTTLTARLLRRVQAQGFTVGRLEDYL</sequence>